<evidence type="ECO:0000259" key="4">
    <source>
        <dbReference type="PROSITE" id="PS50043"/>
    </source>
</evidence>
<dbReference type="Pfam" id="PF00196">
    <property type="entry name" value="GerE"/>
    <property type="match status" value="1"/>
</dbReference>
<gene>
    <name evidence="6" type="ORF">ACFO3M_00995</name>
</gene>
<dbReference type="CDD" id="cd17535">
    <property type="entry name" value="REC_NarL-like"/>
    <property type="match status" value="1"/>
</dbReference>
<dbReference type="SMART" id="SM00448">
    <property type="entry name" value="REC"/>
    <property type="match status" value="1"/>
</dbReference>
<dbReference type="PANTHER" id="PTHR43214">
    <property type="entry name" value="TWO-COMPONENT RESPONSE REGULATOR"/>
    <property type="match status" value="1"/>
</dbReference>
<dbReference type="Pfam" id="PF00072">
    <property type="entry name" value="Response_reg"/>
    <property type="match status" value="1"/>
</dbReference>
<feature type="domain" description="HTH luxR-type" evidence="4">
    <location>
        <begin position="142"/>
        <end position="207"/>
    </location>
</feature>
<dbReference type="PROSITE" id="PS50043">
    <property type="entry name" value="HTH_LUXR_2"/>
    <property type="match status" value="1"/>
</dbReference>
<feature type="modified residue" description="4-aspartylphosphate" evidence="3">
    <location>
        <position position="57"/>
    </location>
</feature>
<evidence type="ECO:0000256" key="1">
    <source>
        <dbReference type="ARBA" id="ARBA00022553"/>
    </source>
</evidence>
<dbReference type="Proteomes" id="UP001596025">
    <property type="component" value="Unassembled WGS sequence"/>
</dbReference>
<dbReference type="InterPro" id="IPR001789">
    <property type="entry name" value="Sig_transdc_resp-reg_receiver"/>
</dbReference>
<dbReference type="SUPFAM" id="SSF46894">
    <property type="entry name" value="C-terminal effector domain of the bipartite response regulators"/>
    <property type="match status" value="1"/>
</dbReference>
<evidence type="ECO:0000313" key="6">
    <source>
        <dbReference type="EMBL" id="MFC4691958.1"/>
    </source>
</evidence>
<dbReference type="InterPro" id="IPR058245">
    <property type="entry name" value="NreC/VraR/RcsB-like_REC"/>
</dbReference>
<evidence type="ECO:0000256" key="3">
    <source>
        <dbReference type="PROSITE-ProRule" id="PRU00169"/>
    </source>
</evidence>
<comment type="caution">
    <text evidence="6">The sequence shown here is derived from an EMBL/GenBank/DDBJ whole genome shotgun (WGS) entry which is preliminary data.</text>
</comment>
<protein>
    <submittedName>
        <fullName evidence="6">Response regulator</fullName>
    </submittedName>
</protein>
<evidence type="ECO:0000256" key="2">
    <source>
        <dbReference type="ARBA" id="ARBA00023125"/>
    </source>
</evidence>
<dbReference type="RefSeq" id="WP_387985196.1">
    <property type="nucleotide sequence ID" value="NZ_JBHSGR010000001.1"/>
</dbReference>
<feature type="domain" description="Response regulatory" evidence="5">
    <location>
        <begin position="6"/>
        <end position="122"/>
    </location>
</feature>
<dbReference type="InterPro" id="IPR000792">
    <property type="entry name" value="Tscrpt_reg_LuxR_C"/>
</dbReference>
<dbReference type="PRINTS" id="PR00038">
    <property type="entry name" value="HTHLUXR"/>
</dbReference>
<sequence>MDDVVRFCAIDDHDIILFAVEAMAAKEPDLEYCGGATDARRALALIQETEPDLVLLDLRLGTRNSFPLCEELSERVPGTAVLMFTAFANEDLLQGAIHAGAVGYLLKDTSTSALPHALRTAKAEGAYFDPRVVNASLIGSRRGKDHSPLTDRELAILRLVADGADNHQIAEALQFSVHTIKLNIAQMLKRFGVRRRAELVKVLMERQLLT</sequence>
<evidence type="ECO:0000259" key="5">
    <source>
        <dbReference type="PROSITE" id="PS50110"/>
    </source>
</evidence>
<keyword evidence="1 3" id="KW-0597">Phosphoprotein</keyword>
<dbReference type="InterPro" id="IPR016032">
    <property type="entry name" value="Sig_transdc_resp-reg_C-effctor"/>
</dbReference>
<evidence type="ECO:0000313" key="7">
    <source>
        <dbReference type="Proteomes" id="UP001596025"/>
    </source>
</evidence>
<name>A0ABV9LCR5_9ACTN</name>
<dbReference type="PROSITE" id="PS50110">
    <property type="entry name" value="RESPONSE_REGULATORY"/>
    <property type="match status" value="1"/>
</dbReference>
<keyword evidence="7" id="KW-1185">Reference proteome</keyword>
<dbReference type="InterPro" id="IPR039420">
    <property type="entry name" value="WalR-like"/>
</dbReference>
<proteinExistence type="predicted"/>
<dbReference type="SUPFAM" id="SSF52172">
    <property type="entry name" value="CheY-like"/>
    <property type="match status" value="1"/>
</dbReference>
<dbReference type="InterPro" id="IPR011006">
    <property type="entry name" value="CheY-like_superfamily"/>
</dbReference>
<organism evidence="6 7">
    <name type="scientific">Geodermatophilus arenarius</name>
    <dbReference type="NCBI Taxonomy" id="1137990"/>
    <lineage>
        <taxon>Bacteria</taxon>
        <taxon>Bacillati</taxon>
        <taxon>Actinomycetota</taxon>
        <taxon>Actinomycetes</taxon>
        <taxon>Geodermatophilales</taxon>
        <taxon>Geodermatophilaceae</taxon>
        <taxon>Geodermatophilus</taxon>
    </lineage>
</organism>
<dbReference type="Gene3D" id="3.40.50.2300">
    <property type="match status" value="1"/>
</dbReference>
<reference evidence="7" key="1">
    <citation type="journal article" date="2019" name="Int. J. Syst. Evol. Microbiol.">
        <title>The Global Catalogue of Microorganisms (GCM) 10K type strain sequencing project: providing services to taxonomists for standard genome sequencing and annotation.</title>
        <authorList>
            <consortium name="The Broad Institute Genomics Platform"/>
            <consortium name="The Broad Institute Genome Sequencing Center for Infectious Disease"/>
            <person name="Wu L."/>
            <person name="Ma J."/>
        </authorList>
    </citation>
    <scope>NUCLEOTIDE SEQUENCE [LARGE SCALE GENOMIC DNA]</scope>
    <source>
        <strain evidence="7">CCUG 62763</strain>
    </source>
</reference>
<dbReference type="EMBL" id="JBHSGR010000001">
    <property type="protein sequence ID" value="MFC4691958.1"/>
    <property type="molecule type" value="Genomic_DNA"/>
</dbReference>
<keyword evidence="2" id="KW-0238">DNA-binding</keyword>
<dbReference type="CDD" id="cd06170">
    <property type="entry name" value="LuxR_C_like"/>
    <property type="match status" value="1"/>
</dbReference>
<dbReference type="SMART" id="SM00421">
    <property type="entry name" value="HTH_LUXR"/>
    <property type="match status" value="1"/>
</dbReference>
<accession>A0ABV9LCR5</accession>